<dbReference type="Proteomes" id="UP000295444">
    <property type="component" value="Unassembled WGS sequence"/>
</dbReference>
<accession>A0A4R6SQD0</accession>
<dbReference type="AlphaFoldDB" id="A0A4R6SQD0"/>
<evidence type="ECO:0000256" key="1">
    <source>
        <dbReference type="SAM" id="Phobius"/>
    </source>
</evidence>
<sequence>MVTTAAPETGGRRVRSIPATMVRNLTESAATSPGRLTLIMVGLFLLTVVTSVVGVTTVLSRQNTIDDLINHQEPLSAASQQIYRSLSDADATASSAFLAGGVEPADLRSRYEADIAQAGAALAKAAGDVGGVEGAAQQVNQLSQALPVYTGLVETARANNRQGFPTGGAYLREASTLMRSELLPAAQELFRIDIERLNEGEDDATAIPWFLTGFTALLLAALIASQIYLTKRTNRLLNVGLLVATIAVGVGVIWGALAMVVGSAHISSANRDGSQQVDVLVQARIVALQCRANETLTLVARGDGPQYETDYQKLIPGLVAKDGGPGTLLAKAKDLAADNAQTSSSVNAAIDSASKWHNAHLEIRKTDDEGDYQAAVKAATGTEPTSAAQLFAKLDSSLDDAIMSGRKAFVERADEAGKTLTGLGPGLAVLGLVALAGVTMGIRRRLQEYR</sequence>
<keyword evidence="1" id="KW-0472">Membrane</keyword>
<keyword evidence="3" id="KW-1185">Reference proteome</keyword>
<evidence type="ECO:0008006" key="4">
    <source>
        <dbReference type="Google" id="ProtNLM"/>
    </source>
</evidence>
<reference evidence="2 3" key="1">
    <citation type="submission" date="2019-03" db="EMBL/GenBank/DDBJ databases">
        <title>Genomic Encyclopedia of Type Strains, Phase IV (KMG-IV): sequencing the most valuable type-strain genomes for metagenomic binning, comparative biology and taxonomic classification.</title>
        <authorList>
            <person name="Goeker M."/>
        </authorList>
    </citation>
    <scope>NUCLEOTIDE SEQUENCE [LARGE SCALE GENOMIC DNA]</scope>
    <source>
        <strain evidence="2 3">DSM 45361</strain>
    </source>
</reference>
<evidence type="ECO:0000313" key="2">
    <source>
        <dbReference type="EMBL" id="TDQ05483.1"/>
    </source>
</evidence>
<feature type="transmembrane region" description="Helical" evidence="1">
    <location>
        <begin position="236"/>
        <end position="261"/>
    </location>
</feature>
<organism evidence="2 3">
    <name type="scientific">Labedaea rhizosphaerae</name>
    <dbReference type="NCBI Taxonomy" id="598644"/>
    <lineage>
        <taxon>Bacteria</taxon>
        <taxon>Bacillati</taxon>
        <taxon>Actinomycetota</taxon>
        <taxon>Actinomycetes</taxon>
        <taxon>Pseudonocardiales</taxon>
        <taxon>Pseudonocardiaceae</taxon>
        <taxon>Labedaea</taxon>
    </lineage>
</organism>
<gene>
    <name evidence="2" type="ORF">EV186_1011454</name>
</gene>
<proteinExistence type="predicted"/>
<comment type="caution">
    <text evidence="2">The sequence shown here is derived from an EMBL/GenBank/DDBJ whole genome shotgun (WGS) entry which is preliminary data.</text>
</comment>
<keyword evidence="1" id="KW-0812">Transmembrane</keyword>
<dbReference type="RefSeq" id="WP_243753856.1">
    <property type="nucleotide sequence ID" value="NZ_SNXZ01000001.1"/>
</dbReference>
<protein>
    <recommendedName>
        <fullName evidence="4">Secreted protein</fullName>
    </recommendedName>
</protein>
<feature type="transmembrane region" description="Helical" evidence="1">
    <location>
        <begin position="36"/>
        <end position="59"/>
    </location>
</feature>
<name>A0A4R6SQD0_LABRH</name>
<evidence type="ECO:0000313" key="3">
    <source>
        <dbReference type="Proteomes" id="UP000295444"/>
    </source>
</evidence>
<feature type="transmembrane region" description="Helical" evidence="1">
    <location>
        <begin position="206"/>
        <end position="229"/>
    </location>
</feature>
<feature type="transmembrane region" description="Helical" evidence="1">
    <location>
        <begin position="422"/>
        <end position="442"/>
    </location>
</feature>
<keyword evidence="1" id="KW-1133">Transmembrane helix</keyword>
<dbReference type="EMBL" id="SNXZ01000001">
    <property type="protein sequence ID" value="TDQ05483.1"/>
    <property type="molecule type" value="Genomic_DNA"/>
</dbReference>